<keyword evidence="2 8" id="KW-0813">Transport</keyword>
<dbReference type="GO" id="GO:0006865">
    <property type="term" value="P:amino acid transport"/>
    <property type="evidence" value="ECO:0007669"/>
    <property type="project" value="UniProtKB-KW"/>
</dbReference>
<comment type="similarity">
    <text evidence="8">Belongs to the binding-protein-dependent transport system permease family.</text>
</comment>
<dbReference type="Proteomes" id="UP000288669">
    <property type="component" value="Unassembled WGS sequence"/>
</dbReference>
<dbReference type="NCBIfam" id="TIGR01726">
    <property type="entry name" value="HEQRo_perm_3TM"/>
    <property type="match status" value="1"/>
</dbReference>
<evidence type="ECO:0000256" key="6">
    <source>
        <dbReference type="ARBA" id="ARBA00022989"/>
    </source>
</evidence>
<feature type="chain" id="PRO_5019267736" evidence="9">
    <location>
        <begin position="30"/>
        <end position="481"/>
    </location>
</feature>
<dbReference type="InterPro" id="IPR001638">
    <property type="entry name" value="Solute-binding_3/MltF_N"/>
</dbReference>
<dbReference type="CDD" id="cd13619">
    <property type="entry name" value="PBP2_GlnP"/>
    <property type="match status" value="1"/>
</dbReference>
<dbReference type="InterPro" id="IPR001320">
    <property type="entry name" value="Iontro_rcpt_C"/>
</dbReference>
<feature type="transmembrane region" description="Helical" evidence="8">
    <location>
        <begin position="285"/>
        <end position="307"/>
    </location>
</feature>
<dbReference type="PROSITE" id="PS50928">
    <property type="entry name" value="ABC_TM1"/>
    <property type="match status" value="1"/>
</dbReference>
<protein>
    <submittedName>
        <fullName evidence="11">Glutamine ABC transporter permease</fullName>
    </submittedName>
</protein>
<feature type="transmembrane region" description="Helical" evidence="8">
    <location>
        <begin position="319"/>
        <end position="340"/>
    </location>
</feature>
<gene>
    <name evidence="11" type="ORF">CBF30_05855</name>
</gene>
<keyword evidence="3" id="KW-1003">Cell membrane</keyword>
<keyword evidence="4 8" id="KW-0812">Transmembrane</keyword>
<keyword evidence="6 8" id="KW-1133">Transmembrane helix</keyword>
<sequence length="481" mass="52618">MKKKNMKGYFLAFFACMFCFLFGAKVSNAAETYVIGTDITFAPFEFQNSSNEYVGIDIDLLNAIAKDQGFSVKIKAVGFDAAVQQVQAGQLDGMIAGMTITEDRKKAFDFSTPYFDSGIVMAVSKTNKSVKEYSDLKGKTVGAKVGSESADFIQKNKDKYGYKVKLIDTSDTLYQMVQSGNLDAVFDDYPVIGYAIKQGQPLKMVTQKEKGGSYGFAVKKGQNQELLEKFNAGLKKLKTNGEYQKIVNKYVDSNASSSKTVDETTYAGLIKNNYKSLLSGLGKTLGLTFVSFIIATIIGVLLGLFNVSDSKILRFIATFYIDIIRGIPLLVLAMFIFIGLPNLTGIKINEMVAGVVTLSLNAGAYIAEIVRGGIKAVPNGQNEAARSLGLSYGKTMQKIILPQAIKIMIPSFINQFVISLKDTTILSAIGLVELLQTGKIIIARNLQSFKVYLIISVIYIVVITILTKLSNILERRVQKNG</sequence>
<evidence type="ECO:0000256" key="3">
    <source>
        <dbReference type="ARBA" id="ARBA00022475"/>
    </source>
</evidence>
<evidence type="ECO:0000256" key="2">
    <source>
        <dbReference type="ARBA" id="ARBA00022448"/>
    </source>
</evidence>
<dbReference type="Gene3D" id="3.40.190.10">
    <property type="entry name" value="Periplasmic binding protein-like II"/>
    <property type="match status" value="2"/>
</dbReference>
<feature type="domain" description="ABC transmembrane type-1" evidence="10">
    <location>
        <begin position="281"/>
        <end position="470"/>
    </location>
</feature>
<evidence type="ECO:0000313" key="12">
    <source>
        <dbReference type="Proteomes" id="UP000288669"/>
    </source>
</evidence>
<evidence type="ECO:0000256" key="7">
    <source>
        <dbReference type="ARBA" id="ARBA00023136"/>
    </source>
</evidence>
<keyword evidence="12" id="KW-1185">Reference proteome</keyword>
<dbReference type="SUPFAM" id="SSF161098">
    <property type="entry name" value="MetI-like"/>
    <property type="match status" value="1"/>
</dbReference>
<dbReference type="PANTHER" id="PTHR30614">
    <property type="entry name" value="MEMBRANE COMPONENT OF AMINO ACID ABC TRANSPORTER"/>
    <property type="match status" value="1"/>
</dbReference>
<dbReference type="InterPro" id="IPR010065">
    <property type="entry name" value="AA_ABC_transptr_permease_3TM"/>
</dbReference>
<dbReference type="InterPro" id="IPR035906">
    <property type="entry name" value="MetI-like_sf"/>
</dbReference>
<evidence type="ECO:0000256" key="1">
    <source>
        <dbReference type="ARBA" id="ARBA00004651"/>
    </source>
</evidence>
<dbReference type="Pfam" id="PF00528">
    <property type="entry name" value="BPD_transp_1"/>
    <property type="match status" value="1"/>
</dbReference>
<evidence type="ECO:0000256" key="8">
    <source>
        <dbReference type="RuleBase" id="RU363032"/>
    </source>
</evidence>
<feature type="transmembrane region" description="Helical" evidence="8">
    <location>
        <begin position="451"/>
        <end position="469"/>
    </location>
</feature>
<dbReference type="OrthoDB" id="9774451at2"/>
<evidence type="ECO:0000313" key="11">
    <source>
        <dbReference type="EMBL" id="RSU08747.1"/>
    </source>
</evidence>
<dbReference type="SMART" id="SM00062">
    <property type="entry name" value="PBPb"/>
    <property type="match status" value="1"/>
</dbReference>
<proteinExistence type="inferred from homology"/>
<organism evidence="11 12">
    <name type="scientific">Vagococcus entomophilus</name>
    <dbReference type="NCBI Taxonomy" id="1160095"/>
    <lineage>
        <taxon>Bacteria</taxon>
        <taxon>Bacillati</taxon>
        <taxon>Bacillota</taxon>
        <taxon>Bacilli</taxon>
        <taxon>Lactobacillales</taxon>
        <taxon>Enterococcaceae</taxon>
        <taxon>Vagococcus</taxon>
    </lineage>
</organism>
<evidence type="ECO:0000256" key="4">
    <source>
        <dbReference type="ARBA" id="ARBA00022692"/>
    </source>
</evidence>
<evidence type="ECO:0000256" key="5">
    <source>
        <dbReference type="ARBA" id="ARBA00022970"/>
    </source>
</evidence>
<evidence type="ECO:0000259" key="10">
    <source>
        <dbReference type="PROSITE" id="PS50928"/>
    </source>
</evidence>
<dbReference type="InterPro" id="IPR043429">
    <property type="entry name" value="ArtM/GltK/GlnP/TcyL/YhdX-like"/>
</dbReference>
<dbReference type="EMBL" id="NGJZ01000001">
    <property type="protein sequence ID" value="RSU08747.1"/>
    <property type="molecule type" value="Genomic_DNA"/>
</dbReference>
<keyword evidence="5" id="KW-0029">Amino-acid transport</keyword>
<feature type="signal peptide" evidence="9">
    <location>
        <begin position="1"/>
        <end position="29"/>
    </location>
</feature>
<accession>A0A430ALI7</accession>
<name>A0A430ALI7_9ENTE</name>
<dbReference type="GO" id="GO:0015276">
    <property type="term" value="F:ligand-gated monoatomic ion channel activity"/>
    <property type="evidence" value="ECO:0007669"/>
    <property type="project" value="InterPro"/>
</dbReference>
<dbReference type="RefSeq" id="WP_126823643.1">
    <property type="nucleotide sequence ID" value="NZ_JBHLWU010000001.1"/>
</dbReference>
<dbReference type="CDD" id="cd06261">
    <property type="entry name" value="TM_PBP2"/>
    <property type="match status" value="1"/>
</dbReference>
<dbReference type="GO" id="GO:0043190">
    <property type="term" value="C:ATP-binding cassette (ABC) transporter complex"/>
    <property type="evidence" value="ECO:0007669"/>
    <property type="project" value="InterPro"/>
</dbReference>
<dbReference type="Gene3D" id="1.10.3720.10">
    <property type="entry name" value="MetI-like"/>
    <property type="match status" value="1"/>
</dbReference>
<dbReference type="InterPro" id="IPR000515">
    <property type="entry name" value="MetI-like"/>
</dbReference>
<comment type="subcellular location">
    <subcellularLocation>
        <location evidence="1 8">Cell membrane</location>
        <topology evidence="1 8">Multi-pass membrane protein</topology>
    </subcellularLocation>
</comment>
<dbReference type="SMART" id="SM00079">
    <property type="entry name" value="PBPe"/>
    <property type="match status" value="1"/>
</dbReference>
<dbReference type="FunFam" id="1.10.3720.10:FF:000033">
    <property type="entry name" value="Polar amino acid ABC transporter permease"/>
    <property type="match status" value="1"/>
</dbReference>
<dbReference type="Pfam" id="PF00497">
    <property type="entry name" value="SBP_bac_3"/>
    <property type="match status" value="1"/>
</dbReference>
<evidence type="ECO:0000256" key="9">
    <source>
        <dbReference type="SAM" id="SignalP"/>
    </source>
</evidence>
<reference evidence="11 12" key="1">
    <citation type="submission" date="2017-05" db="EMBL/GenBank/DDBJ databases">
        <title>Vagococcus spp. assemblies.</title>
        <authorList>
            <person name="Gulvik C.A."/>
        </authorList>
    </citation>
    <scope>NUCLEOTIDE SEQUENCE [LARGE SCALE GENOMIC DNA]</scope>
    <source>
        <strain evidence="11 12">DSM 24756</strain>
    </source>
</reference>
<keyword evidence="9" id="KW-0732">Signal</keyword>
<dbReference type="SUPFAM" id="SSF53850">
    <property type="entry name" value="Periplasmic binding protein-like II"/>
    <property type="match status" value="1"/>
</dbReference>
<keyword evidence="7 8" id="KW-0472">Membrane</keyword>
<dbReference type="PANTHER" id="PTHR30614:SF46">
    <property type="entry name" value="ABC TRANSPORTER MEMBRANE SPANNING PERMEASE-GLUTAMINE TRANSPORT"/>
    <property type="match status" value="1"/>
</dbReference>
<dbReference type="AlphaFoldDB" id="A0A430ALI7"/>
<comment type="caution">
    <text evidence="11">The sequence shown here is derived from an EMBL/GenBank/DDBJ whole genome shotgun (WGS) entry which is preliminary data.</text>
</comment>